<dbReference type="RefSeq" id="XP_043049742.1">
    <property type="nucleotide sequence ID" value="XM_043195569.1"/>
</dbReference>
<dbReference type="PANTHER" id="PTHR13276:SF0">
    <property type="entry name" value="GUANINE NUCLEOTIDE EXCHANGE FACTOR MSS4"/>
    <property type="match status" value="1"/>
</dbReference>
<dbReference type="Pfam" id="PF04421">
    <property type="entry name" value="Mss4"/>
    <property type="match status" value="1"/>
</dbReference>
<name>A0A9P7VAG5_9ASCO</name>
<evidence type="ECO:0008006" key="6">
    <source>
        <dbReference type="Google" id="ProtNLM"/>
    </source>
</evidence>
<dbReference type="PROSITE" id="PS51796">
    <property type="entry name" value="MSS4"/>
    <property type="match status" value="1"/>
</dbReference>
<dbReference type="EMBL" id="JAHMUF010000008">
    <property type="protein sequence ID" value="KAG7194195.1"/>
    <property type="molecule type" value="Genomic_DNA"/>
</dbReference>
<dbReference type="GO" id="GO:0015031">
    <property type="term" value="P:protein transport"/>
    <property type="evidence" value="ECO:0007669"/>
    <property type="project" value="UniProtKB-KW"/>
</dbReference>
<protein>
    <recommendedName>
        <fullName evidence="6">Mss4-like protein</fullName>
    </recommendedName>
</protein>
<evidence type="ECO:0000256" key="1">
    <source>
        <dbReference type="ARBA" id="ARBA00022448"/>
    </source>
</evidence>
<keyword evidence="3" id="KW-0653">Protein transport</keyword>
<dbReference type="AlphaFoldDB" id="A0A9P7VAG5"/>
<dbReference type="InterPro" id="IPR011057">
    <property type="entry name" value="Mss4-like_sf"/>
</dbReference>
<keyword evidence="2" id="KW-0344">Guanine-nucleotide releasing factor</keyword>
<dbReference type="InterPro" id="IPR011323">
    <property type="entry name" value="Mss4/transl-control_tumour"/>
</dbReference>
<evidence type="ECO:0000256" key="2">
    <source>
        <dbReference type="ARBA" id="ARBA00022658"/>
    </source>
</evidence>
<dbReference type="Gene3D" id="2.170.150.10">
    <property type="entry name" value="Metal Binding Protein, Guanine Nucleotide Exchange Factor, Chain A"/>
    <property type="match status" value="1"/>
</dbReference>
<organism evidence="4 5">
    <name type="scientific">Scheffersomyces spartinae</name>
    <dbReference type="NCBI Taxonomy" id="45513"/>
    <lineage>
        <taxon>Eukaryota</taxon>
        <taxon>Fungi</taxon>
        <taxon>Dikarya</taxon>
        <taxon>Ascomycota</taxon>
        <taxon>Saccharomycotina</taxon>
        <taxon>Pichiomycetes</taxon>
        <taxon>Debaryomycetaceae</taxon>
        <taxon>Scheffersomyces</taxon>
    </lineage>
</organism>
<accession>A0A9P7VAG5</accession>
<dbReference type="SUPFAM" id="SSF51316">
    <property type="entry name" value="Mss4-like"/>
    <property type="match status" value="1"/>
</dbReference>
<dbReference type="GO" id="GO:0005829">
    <property type="term" value="C:cytosol"/>
    <property type="evidence" value="ECO:0007669"/>
    <property type="project" value="TreeGrafter"/>
</dbReference>
<dbReference type="Proteomes" id="UP000790833">
    <property type="component" value="Unassembled WGS sequence"/>
</dbReference>
<gene>
    <name evidence="4" type="ORF">KQ657_004905</name>
</gene>
<dbReference type="GeneID" id="66118279"/>
<dbReference type="OrthoDB" id="30840at2759"/>
<dbReference type="GO" id="GO:0008270">
    <property type="term" value="F:zinc ion binding"/>
    <property type="evidence" value="ECO:0007669"/>
    <property type="project" value="TreeGrafter"/>
</dbReference>
<dbReference type="InterPro" id="IPR007515">
    <property type="entry name" value="Mss4"/>
</dbReference>
<evidence type="ECO:0000313" key="5">
    <source>
        <dbReference type="Proteomes" id="UP000790833"/>
    </source>
</evidence>
<comment type="caution">
    <text evidence="4">The sequence shown here is derived from an EMBL/GenBank/DDBJ whole genome shotgun (WGS) entry which is preliminary data.</text>
</comment>
<keyword evidence="5" id="KW-1185">Reference proteome</keyword>
<reference evidence="4" key="1">
    <citation type="submission" date="2021-03" db="EMBL/GenBank/DDBJ databases">
        <authorList>
            <person name="Palmer J.M."/>
        </authorList>
    </citation>
    <scope>NUCLEOTIDE SEQUENCE</scope>
    <source>
        <strain evidence="4">ARV_011</strain>
    </source>
</reference>
<sequence>MSDTKHWNETSTSDVGVIRCPFSGCNTRIITRDDTLNESIQIVKNSPSMLQSTSIQEEKDNDNHTCFFKINDVWDFDNIGVSRPAADLNHPKFGGEDDASSEFKIERLLICSECDRGPLGFAGFFNGENDVQKLSYYLSCSSVVYST</sequence>
<evidence type="ECO:0000313" key="4">
    <source>
        <dbReference type="EMBL" id="KAG7194195.1"/>
    </source>
</evidence>
<keyword evidence="1" id="KW-0813">Transport</keyword>
<dbReference type="GO" id="GO:0007264">
    <property type="term" value="P:small GTPase-mediated signal transduction"/>
    <property type="evidence" value="ECO:0007669"/>
    <property type="project" value="InterPro"/>
</dbReference>
<dbReference type="GO" id="GO:0006892">
    <property type="term" value="P:post-Golgi vesicle-mediated transport"/>
    <property type="evidence" value="ECO:0007669"/>
    <property type="project" value="TreeGrafter"/>
</dbReference>
<evidence type="ECO:0000256" key="3">
    <source>
        <dbReference type="ARBA" id="ARBA00022927"/>
    </source>
</evidence>
<dbReference type="PANTHER" id="PTHR13276">
    <property type="entry name" value="GUANINE NUCLEOTIDE EXCHANGE FACTOR MSS4"/>
    <property type="match status" value="1"/>
</dbReference>
<proteinExistence type="predicted"/>
<dbReference type="GO" id="GO:0005085">
    <property type="term" value="F:guanyl-nucleotide exchange factor activity"/>
    <property type="evidence" value="ECO:0007669"/>
    <property type="project" value="UniProtKB-KW"/>
</dbReference>
<dbReference type="GO" id="GO:0016020">
    <property type="term" value="C:membrane"/>
    <property type="evidence" value="ECO:0007669"/>
    <property type="project" value="TreeGrafter"/>
</dbReference>